<dbReference type="EMBL" id="BSYR01000077">
    <property type="protein sequence ID" value="GMJ15336.1"/>
    <property type="molecule type" value="Genomic_DNA"/>
</dbReference>
<feature type="domain" description="Sialate O-acetylesterase" evidence="3">
    <location>
        <begin position="31"/>
        <end position="259"/>
    </location>
</feature>
<keyword evidence="2" id="KW-0732">Signal</keyword>
<dbReference type="Proteomes" id="UP001165190">
    <property type="component" value="Unassembled WGS sequence"/>
</dbReference>
<feature type="signal peptide" evidence="2">
    <location>
        <begin position="1"/>
        <end position="26"/>
    </location>
</feature>
<dbReference type="Pfam" id="PF03629">
    <property type="entry name" value="SASA"/>
    <property type="match status" value="1"/>
</dbReference>
<dbReference type="PANTHER" id="PTHR31988">
    <property type="entry name" value="ESTERASE, PUTATIVE (DUF303)-RELATED"/>
    <property type="match status" value="1"/>
</dbReference>
<keyword evidence="1" id="KW-0378">Hydrolase</keyword>
<dbReference type="PANTHER" id="PTHR31988:SF13">
    <property type="entry name" value="CARBOHYDRATE ESTERASE PLANT-LIKE PROTEIN"/>
    <property type="match status" value="1"/>
</dbReference>
<gene>
    <name evidence="4" type="ORF">HRI_005202800</name>
</gene>
<accession>A0A9W7JGY0</accession>
<evidence type="ECO:0000313" key="5">
    <source>
        <dbReference type="Proteomes" id="UP001165190"/>
    </source>
</evidence>
<proteinExistence type="predicted"/>
<dbReference type="AlphaFoldDB" id="A0A9W7JGY0"/>
<comment type="caution">
    <text evidence="4">The sequence shown here is derived from an EMBL/GenBank/DDBJ whole genome shotgun (WGS) entry which is preliminary data.</text>
</comment>
<dbReference type="Gene3D" id="3.40.50.1110">
    <property type="entry name" value="SGNH hydrolase"/>
    <property type="match status" value="1"/>
</dbReference>
<dbReference type="InterPro" id="IPR005181">
    <property type="entry name" value="SASA"/>
</dbReference>
<name>A0A9W7JGY0_HIBTR</name>
<evidence type="ECO:0000259" key="3">
    <source>
        <dbReference type="Pfam" id="PF03629"/>
    </source>
</evidence>
<evidence type="ECO:0000256" key="1">
    <source>
        <dbReference type="ARBA" id="ARBA00022801"/>
    </source>
</evidence>
<protein>
    <recommendedName>
        <fullName evidence="3">Sialate O-acetylesterase domain-containing protein</fullName>
    </recommendedName>
</protein>
<evidence type="ECO:0000313" key="4">
    <source>
        <dbReference type="EMBL" id="GMJ15336.1"/>
    </source>
</evidence>
<organism evidence="4 5">
    <name type="scientific">Hibiscus trionum</name>
    <name type="common">Flower of an hour</name>
    <dbReference type="NCBI Taxonomy" id="183268"/>
    <lineage>
        <taxon>Eukaryota</taxon>
        <taxon>Viridiplantae</taxon>
        <taxon>Streptophyta</taxon>
        <taxon>Embryophyta</taxon>
        <taxon>Tracheophyta</taxon>
        <taxon>Spermatophyta</taxon>
        <taxon>Magnoliopsida</taxon>
        <taxon>eudicotyledons</taxon>
        <taxon>Gunneridae</taxon>
        <taxon>Pentapetalae</taxon>
        <taxon>rosids</taxon>
        <taxon>malvids</taxon>
        <taxon>Malvales</taxon>
        <taxon>Malvaceae</taxon>
        <taxon>Malvoideae</taxon>
        <taxon>Hibiscus</taxon>
    </lineage>
</organism>
<feature type="chain" id="PRO_5040965179" description="Sialate O-acetylesterase domain-containing protein" evidence="2">
    <location>
        <begin position="27"/>
        <end position="275"/>
    </location>
</feature>
<keyword evidence="5" id="KW-1185">Reference proteome</keyword>
<sequence>MRSENMFKFIAWFSMLFAADFISVLCDNAAKDIFILAGQSNMAGRGGVNHGKWNGNVPPECQPNPSVLRFTANLAWEEAREPLHADIDVKNVCGIGPGMAFANEIIRTHGSGTGVVGLVPCAVGGTSIRQWGKGSRLYNQMVMRANESLKDGGGIRAILWYQGESDTVTKERADAYQGKLVKLIQDLRFDLKLPSLPFIQVGLASGNGRYIEKVRKAQMKIKMKNVKRVEAKGLPLKTDHLHLTTTSEVKLGVMLARAFSPPPTNSIHNYKIGFC</sequence>
<dbReference type="GO" id="GO:0016787">
    <property type="term" value="F:hydrolase activity"/>
    <property type="evidence" value="ECO:0007669"/>
    <property type="project" value="UniProtKB-KW"/>
</dbReference>
<dbReference type="InterPro" id="IPR036514">
    <property type="entry name" value="SGNH_hydro_sf"/>
</dbReference>
<dbReference type="OrthoDB" id="42638at2759"/>
<dbReference type="SUPFAM" id="SSF52266">
    <property type="entry name" value="SGNH hydrolase"/>
    <property type="match status" value="1"/>
</dbReference>
<dbReference type="InterPro" id="IPR052940">
    <property type="entry name" value="Carb_Esterase_6"/>
</dbReference>
<reference evidence="4" key="1">
    <citation type="submission" date="2023-05" db="EMBL/GenBank/DDBJ databases">
        <title>Genome and transcriptome analyses reveal genes involved in the formation of fine ridges on petal epidermal cells in Hibiscus trionum.</title>
        <authorList>
            <person name="Koshimizu S."/>
            <person name="Masuda S."/>
            <person name="Ishii T."/>
            <person name="Shirasu K."/>
            <person name="Hoshino A."/>
            <person name="Arita M."/>
        </authorList>
    </citation>
    <scope>NUCLEOTIDE SEQUENCE</scope>
    <source>
        <strain evidence="4">Hamamatsu line</strain>
    </source>
</reference>
<evidence type="ECO:0000256" key="2">
    <source>
        <dbReference type="SAM" id="SignalP"/>
    </source>
</evidence>